<sequence>MLTVVLLKKSTVQQKLHIPRGDKLQRPSEPDYKHQNFGLLEFWNVLFILVFTLLKTFCHCMHWKAGFRFCGSGFFTTQELTHLMSHPCEAPLIDSIVYLPVVSSGMLLAAFSLGMLTLVKSLSFCSCLLSWLLAWHKP</sequence>
<evidence type="ECO:0000313" key="2">
    <source>
        <dbReference type="EMBL" id="SUZ53577.1"/>
    </source>
</evidence>
<keyword evidence="1" id="KW-0812">Transmembrane</keyword>
<keyword evidence="1" id="KW-0472">Membrane</keyword>
<evidence type="ECO:0000256" key="1">
    <source>
        <dbReference type="SAM" id="Phobius"/>
    </source>
</evidence>
<dbReference type="AlphaFoldDB" id="A0A381NGB4"/>
<reference evidence="2" key="1">
    <citation type="submission" date="2018-05" db="EMBL/GenBank/DDBJ databases">
        <authorList>
            <person name="Lanie J.A."/>
            <person name="Ng W.-L."/>
            <person name="Kazmierczak K.M."/>
            <person name="Andrzejewski T.M."/>
            <person name="Davidsen T.M."/>
            <person name="Wayne K.J."/>
            <person name="Tettelin H."/>
            <person name="Glass J.I."/>
            <person name="Rusch D."/>
            <person name="Podicherti R."/>
            <person name="Tsui H.-C.T."/>
            <person name="Winkler M.E."/>
        </authorList>
    </citation>
    <scope>NUCLEOTIDE SEQUENCE</scope>
</reference>
<accession>A0A381NGB4</accession>
<protein>
    <submittedName>
        <fullName evidence="2">Uncharacterized protein</fullName>
    </submittedName>
</protein>
<feature type="transmembrane region" description="Helical" evidence="1">
    <location>
        <begin position="37"/>
        <end position="58"/>
    </location>
</feature>
<keyword evidence="1" id="KW-1133">Transmembrane helix</keyword>
<proteinExistence type="predicted"/>
<dbReference type="EMBL" id="UINC01000336">
    <property type="protein sequence ID" value="SUZ53577.1"/>
    <property type="molecule type" value="Genomic_DNA"/>
</dbReference>
<organism evidence="2">
    <name type="scientific">marine metagenome</name>
    <dbReference type="NCBI Taxonomy" id="408172"/>
    <lineage>
        <taxon>unclassified sequences</taxon>
        <taxon>metagenomes</taxon>
        <taxon>ecological metagenomes</taxon>
    </lineage>
</organism>
<feature type="transmembrane region" description="Helical" evidence="1">
    <location>
        <begin position="92"/>
        <end position="111"/>
    </location>
</feature>
<gene>
    <name evidence="2" type="ORF">METZ01_LOCUS6431</name>
</gene>
<name>A0A381NGB4_9ZZZZ</name>